<comment type="caution">
    <text evidence="1">The sequence shown here is derived from an EMBL/GenBank/DDBJ whole genome shotgun (WGS) entry which is preliminary data.</text>
</comment>
<protein>
    <recommendedName>
        <fullName evidence="3">Right handed beta helix domain-containing protein</fullName>
    </recommendedName>
</protein>
<organism evidence="1 2">
    <name type="scientific">Alloyangia mangrovi</name>
    <dbReference type="NCBI Taxonomy" id="1779329"/>
    <lineage>
        <taxon>Bacteria</taxon>
        <taxon>Pseudomonadati</taxon>
        <taxon>Pseudomonadota</taxon>
        <taxon>Alphaproteobacteria</taxon>
        <taxon>Rhodobacterales</taxon>
        <taxon>Roseobacteraceae</taxon>
        <taxon>Alloyangia</taxon>
    </lineage>
</organism>
<dbReference type="Proteomes" id="UP000217448">
    <property type="component" value="Unassembled WGS sequence"/>
</dbReference>
<dbReference type="EMBL" id="NTHN02000101">
    <property type="protein sequence ID" value="MCT4373560.1"/>
    <property type="molecule type" value="Genomic_DNA"/>
</dbReference>
<keyword evidence="2" id="KW-1185">Reference proteome</keyword>
<dbReference type="SUPFAM" id="SSF51126">
    <property type="entry name" value="Pectin lyase-like"/>
    <property type="match status" value="1"/>
</dbReference>
<dbReference type="RefSeq" id="WP_260350299.1">
    <property type="nucleotide sequence ID" value="NZ_NTHN02000101.1"/>
</dbReference>
<dbReference type="InterPro" id="IPR011050">
    <property type="entry name" value="Pectin_lyase_fold/virulence"/>
</dbReference>
<sequence length="133" mass="14073">MIDNGRRGFAPARASGSGLVLTFFEQYEVSGVSFLGAADYETAKRNGVTDTSLTIDRCSGGMISGNRFSGQADLGIYITGGNEAGDADNGIHHVVQGNYFVGCNGGGLGQAGRAWGENPREHLRSLFRRGRIL</sequence>
<reference evidence="2" key="1">
    <citation type="submission" date="2023-07" db="EMBL/GenBank/DDBJ databases">
        <title>Yangia mangrovi SAOS 153D genome.</title>
        <authorList>
            <person name="Verma A."/>
            <person name="Pal Y."/>
            <person name="Sundharam S."/>
            <person name="Bisht B."/>
            <person name="Srinivasan K."/>
        </authorList>
    </citation>
    <scope>NUCLEOTIDE SEQUENCE [LARGE SCALE GENOMIC DNA]</scope>
    <source>
        <strain evidence="2">SAOS 153D</strain>
    </source>
</reference>
<evidence type="ECO:0008006" key="3">
    <source>
        <dbReference type="Google" id="ProtNLM"/>
    </source>
</evidence>
<evidence type="ECO:0000313" key="2">
    <source>
        <dbReference type="Proteomes" id="UP000217448"/>
    </source>
</evidence>
<name>A0ABT2KRY2_9RHOB</name>
<accession>A0ABT2KRY2</accession>
<evidence type="ECO:0000313" key="1">
    <source>
        <dbReference type="EMBL" id="MCT4373560.1"/>
    </source>
</evidence>
<proteinExistence type="predicted"/>
<gene>
    <name evidence="1" type="ORF">CLG85_025985</name>
</gene>